<dbReference type="PANTHER" id="PTHR30047">
    <property type="entry name" value="HIGH-AFFINITY CHOLINE TRANSPORT PROTEIN-RELATED"/>
    <property type="match status" value="1"/>
</dbReference>
<keyword evidence="5 9" id="KW-0812">Transmembrane</keyword>
<dbReference type="Pfam" id="PF02028">
    <property type="entry name" value="BCCT"/>
    <property type="match status" value="1"/>
</dbReference>
<protein>
    <submittedName>
        <fullName evidence="10">BCCT family transporter</fullName>
    </submittedName>
</protein>
<dbReference type="Proteomes" id="UP001595692">
    <property type="component" value="Unassembled WGS sequence"/>
</dbReference>
<feature type="transmembrane region" description="Helical" evidence="9">
    <location>
        <begin position="453"/>
        <end position="474"/>
    </location>
</feature>
<feature type="transmembrane region" description="Helical" evidence="9">
    <location>
        <begin position="400"/>
        <end position="426"/>
    </location>
</feature>
<keyword evidence="4" id="KW-1003">Cell membrane</keyword>
<keyword evidence="7 9" id="KW-0472">Membrane</keyword>
<dbReference type="NCBIfam" id="TIGR00842">
    <property type="entry name" value="bcct"/>
    <property type="match status" value="1"/>
</dbReference>
<feature type="transmembrane region" description="Helical" evidence="9">
    <location>
        <begin position="234"/>
        <end position="255"/>
    </location>
</feature>
<dbReference type="PANTHER" id="PTHR30047:SF7">
    <property type="entry name" value="HIGH-AFFINITY CHOLINE TRANSPORT PROTEIN"/>
    <property type="match status" value="1"/>
</dbReference>
<comment type="similarity">
    <text evidence="2">Belongs to the BCCT transporter (TC 2.A.15) family.</text>
</comment>
<feature type="transmembrane region" description="Helical" evidence="9">
    <location>
        <begin position="355"/>
        <end position="380"/>
    </location>
</feature>
<comment type="subcellular location">
    <subcellularLocation>
        <location evidence="1">Cell membrane</location>
        <topology evidence="1">Multi-pass membrane protein</topology>
    </subcellularLocation>
</comment>
<dbReference type="RefSeq" id="WP_377150328.1">
    <property type="nucleotide sequence ID" value="NZ_JBHSAF010000001.1"/>
</dbReference>
<proteinExistence type="inferred from homology"/>
<evidence type="ECO:0000256" key="3">
    <source>
        <dbReference type="ARBA" id="ARBA00022448"/>
    </source>
</evidence>
<evidence type="ECO:0000256" key="2">
    <source>
        <dbReference type="ARBA" id="ARBA00005658"/>
    </source>
</evidence>
<evidence type="ECO:0000256" key="9">
    <source>
        <dbReference type="SAM" id="Phobius"/>
    </source>
</evidence>
<feature type="transmembrane region" description="Helical" evidence="9">
    <location>
        <begin position="480"/>
        <end position="501"/>
    </location>
</feature>
<evidence type="ECO:0000256" key="4">
    <source>
        <dbReference type="ARBA" id="ARBA00022475"/>
    </source>
</evidence>
<keyword evidence="6 9" id="KW-1133">Transmembrane helix</keyword>
<feature type="transmembrane region" description="Helical" evidence="9">
    <location>
        <begin position="325"/>
        <end position="343"/>
    </location>
</feature>
<feature type="transmembrane region" description="Helical" evidence="9">
    <location>
        <begin position="97"/>
        <end position="115"/>
    </location>
</feature>
<feature type="transmembrane region" description="Helical" evidence="9">
    <location>
        <begin position="267"/>
        <end position="287"/>
    </location>
</feature>
<comment type="caution">
    <text evidence="10">The sequence shown here is derived from an EMBL/GenBank/DDBJ whole genome shotgun (WGS) entry which is preliminary data.</text>
</comment>
<evidence type="ECO:0000256" key="7">
    <source>
        <dbReference type="ARBA" id="ARBA00023136"/>
    </source>
</evidence>
<evidence type="ECO:0000256" key="5">
    <source>
        <dbReference type="ARBA" id="ARBA00022692"/>
    </source>
</evidence>
<dbReference type="EMBL" id="JBHSAF010000001">
    <property type="protein sequence ID" value="MFC3912228.1"/>
    <property type="molecule type" value="Genomic_DNA"/>
</dbReference>
<evidence type="ECO:0000313" key="11">
    <source>
        <dbReference type="Proteomes" id="UP001595692"/>
    </source>
</evidence>
<dbReference type="PROSITE" id="PS01303">
    <property type="entry name" value="BCCT"/>
    <property type="match status" value="1"/>
</dbReference>
<feature type="transmembrane region" description="Helical" evidence="9">
    <location>
        <begin position="57"/>
        <end position="76"/>
    </location>
</feature>
<accession>A0ABV8CJD8</accession>
<evidence type="ECO:0000256" key="8">
    <source>
        <dbReference type="SAM" id="MobiDB-lite"/>
    </source>
</evidence>
<feature type="transmembrane region" description="Helical" evidence="9">
    <location>
        <begin position="191"/>
        <end position="214"/>
    </location>
</feature>
<dbReference type="InterPro" id="IPR018093">
    <property type="entry name" value="BCCT_CS"/>
</dbReference>
<dbReference type="InterPro" id="IPR000060">
    <property type="entry name" value="BCCT_transptr"/>
</dbReference>
<evidence type="ECO:0000256" key="6">
    <source>
        <dbReference type="ARBA" id="ARBA00022989"/>
    </source>
</evidence>
<keyword evidence="3" id="KW-0813">Transport</keyword>
<sequence>MATQQPSPVPRCTLSLPILVPSLIVIGLLLLTCSLAPDAAARFFGAGQSWIAQHFSWFYVLVVGLFLILLLVLAFSTYGRIRLGPDDARPEFSFTSWLAMLFAAGMGIGLMYFGVGEPMMHFLSPPQASAGTPAAAREAMVTTFFHWGFHAWAIYAIVGLVLAYFGFRYNLPLTIRSGLYPIFKERIRGPIGHAVDIFALVGTIFGIATTLGYGVLQLSAGITRLTGMDTGGELFRFSLIGVVIALAAISAVTGLDKGVRRLSELNLLLAISLLLFVLFAGPTEYILGALSENIGNYVSQLTQLTFRTFTYTEPNQSGWFGNWTLLYWAWWISWSPFVGLFIARISRGRTLREFILGVLFVPTAFNLLWMTVFGNSAIWLSLHGGEQALAQSASNVDALLFNFFDLLPASGITSALAVILISVFFITSADSGAFVIDNIATQGAERSPVWQRLFWAALLGLTAAILMATGGLAALQSMTLIAALPFAGIMLLLCYSLWRGLQADLAHSTRRLSPASDFWNGKHWRHRLDRLVRHTGPREAERFITLTAQPALQSVCDELNERGLNSRVEQNDNCLLALVVPQEGRRDFYYGVRLESRAAPAFNPLAAAHSGDQDKRLCEVMTFFADGRAGYDIQYLTRDEVSADVLRQYERYLSLIQNESAELLNSAPEHTPLPPLEGESRPSP</sequence>
<evidence type="ECO:0000313" key="10">
    <source>
        <dbReference type="EMBL" id="MFC3912228.1"/>
    </source>
</evidence>
<feature type="region of interest" description="Disordered" evidence="8">
    <location>
        <begin position="664"/>
        <end position="684"/>
    </location>
</feature>
<keyword evidence="11" id="KW-1185">Reference proteome</keyword>
<reference evidence="11" key="1">
    <citation type="journal article" date="2019" name="Int. J. Syst. Evol. Microbiol.">
        <title>The Global Catalogue of Microorganisms (GCM) 10K type strain sequencing project: providing services to taxonomists for standard genome sequencing and annotation.</title>
        <authorList>
            <consortium name="The Broad Institute Genomics Platform"/>
            <consortium name="The Broad Institute Genome Sequencing Center for Infectious Disease"/>
            <person name="Wu L."/>
            <person name="Ma J."/>
        </authorList>
    </citation>
    <scope>NUCLEOTIDE SEQUENCE [LARGE SCALE GENOMIC DNA]</scope>
    <source>
        <strain evidence="11">CCUG 54939</strain>
    </source>
</reference>
<organism evidence="10 11">
    <name type="scientific">Pseudaeromonas sharmana</name>
    <dbReference type="NCBI Taxonomy" id="328412"/>
    <lineage>
        <taxon>Bacteria</taxon>
        <taxon>Pseudomonadati</taxon>
        <taxon>Pseudomonadota</taxon>
        <taxon>Gammaproteobacteria</taxon>
        <taxon>Aeromonadales</taxon>
        <taxon>Aeromonadaceae</taxon>
        <taxon>Pseudaeromonas</taxon>
    </lineage>
</organism>
<gene>
    <name evidence="10" type="ORF">ACFOSS_01960</name>
</gene>
<feature type="transmembrane region" description="Helical" evidence="9">
    <location>
        <begin position="12"/>
        <end position="37"/>
    </location>
</feature>
<name>A0ABV8CJD8_9GAMM</name>
<evidence type="ECO:0000256" key="1">
    <source>
        <dbReference type="ARBA" id="ARBA00004651"/>
    </source>
</evidence>
<feature type="transmembrane region" description="Helical" evidence="9">
    <location>
        <begin position="149"/>
        <end position="171"/>
    </location>
</feature>